<dbReference type="Proteomes" id="UP000053815">
    <property type="component" value="Unassembled WGS sequence"/>
</dbReference>
<accession>A0A0C9MJQ3</accession>
<proteinExistence type="predicted"/>
<dbReference type="EMBL" id="DF836750">
    <property type="protein sequence ID" value="GAN11061.1"/>
    <property type="molecule type" value="Genomic_DNA"/>
</dbReference>
<evidence type="ECO:0000313" key="2">
    <source>
        <dbReference type="EMBL" id="GAN11061.1"/>
    </source>
</evidence>
<sequence>MEHYPGVESSKGGRPRLLSEADDKRYCVRKVAAAACSSGAANNSSAIDDSNSDGATSTSSVDHSLRDINEKVTEDLECHSFDELGEKFIFLDKDSTHHNEAAKILASPTKLPIKPPTHVCQLLLNKLANCAPSTRLMRELIRSYPLNMDEPFDLSVHADLNFTEAMCTHFPRNPMQQQQLERNTAFLTTIPILHNLFIDCNDIIDMQWQSVMPLLVELSGGIDHNSGTEKAQGDEEKMIRQLIKLLKIKKAEGSDLPHQYYIRYHDLKIHFESLFYFGEYYVKRTYFELLCPTTPNQLKKFVERIPDLFQYRQAILDQLNA</sequence>
<feature type="compositionally biased region" description="Low complexity" evidence="1">
    <location>
        <begin position="36"/>
        <end position="55"/>
    </location>
</feature>
<evidence type="ECO:0000256" key="1">
    <source>
        <dbReference type="SAM" id="MobiDB-lite"/>
    </source>
</evidence>
<keyword evidence="3" id="KW-1185">Reference proteome</keyword>
<reference evidence="2" key="1">
    <citation type="submission" date="2014-09" db="EMBL/GenBank/DDBJ databases">
        <title>Draft genome sequence of an oleaginous Mucoromycotina fungus Mucor ambiguus NBRC6742.</title>
        <authorList>
            <person name="Takeda I."/>
            <person name="Yamane N."/>
            <person name="Morita T."/>
            <person name="Tamano K."/>
            <person name="Machida M."/>
            <person name="Baker S."/>
            <person name="Koike H."/>
        </authorList>
    </citation>
    <scope>NUCLEOTIDE SEQUENCE</scope>
    <source>
        <strain evidence="2">NBRC 6742</strain>
    </source>
</reference>
<organism evidence="2">
    <name type="scientific">Mucor ambiguus</name>
    <dbReference type="NCBI Taxonomy" id="91626"/>
    <lineage>
        <taxon>Eukaryota</taxon>
        <taxon>Fungi</taxon>
        <taxon>Fungi incertae sedis</taxon>
        <taxon>Mucoromycota</taxon>
        <taxon>Mucoromycotina</taxon>
        <taxon>Mucoromycetes</taxon>
        <taxon>Mucorales</taxon>
        <taxon>Mucorineae</taxon>
        <taxon>Mucoraceae</taxon>
        <taxon>Mucor</taxon>
    </lineage>
</organism>
<gene>
    <name evidence="2" type="ORF">MAM1_0461c10615</name>
</gene>
<name>A0A0C9MJQ3_9FUNG</name>
<evidence type="ECO:0000313" key="3">
    <source>
        <dbReference type="Proteomes" id="UP000053815"/>
    </source>
</evidence>
<protein>
    <submittedName>
        <fullName evidence="2">Uncharacterized protein</fullName>
    </submittedName>
</protein>
<feature type="region of interest" description="Disordered" evidence="1">
    <location>
        <begin position="36"/>
        <end position="63"/>
    </location>
</feature>
<dbReference type="OrthoDB" id="2249328at2759"/>
<dbReference type="AlphaFoldDB" id="A0A0C9MJQ3"/>